<dbReference type="InterPro" id="IPR049326">
    <property type="entry name" value="Rhodopsin_dom_fungi"/>
</dbReference>
<feature type="transmembrane region" description="Helical" evidence="7">
    <location>
        <begin position="66"/>
        <end position="84"/>
    </location>
</feature>
<dbReference type="InterPro" id="IPR052337">
    <property type="entry name" value="SAT4-like"/>
</dbReference>
<evidence type="ECO:0000259" key="8">
    <source>
        <dbReference type="Pfam" id="PF20684"/>
    </source>
</evidence>
<protein>
    <recommendedName>
        <fullName evidence="8">Rhodopsin domain-containing protein</fullName>
    </recommendedName>
</protein>
<feature type="region of interest" description="Disordered" evidence="6">
    <location>
        <begin position="297"/>
        <end position="320"/>
    </location>
</feature>
<name>A0A7H8QI43_TALRU</name>
<keyword evidence="10" id="KW-1185">Reference proteome</keyword>
<dbReference type="RefSeq" id="XP_035339833.1">
    <property type="nucleotide sequence ID" value="XM_035483940.1"/>
</dbReference>
<reference evidence="10" key="1">
    <citation type="submission" date="2020-06" db="EMBL/GenBank/DDBJ databases">
        <title>A chromosome-scale genome assembly of Talaromyces rugulosus W13939.</title>
        <authorList>
            <person name="Wang B."/>
            <person name="Guo L."/>
            <person name="Ye K."/>
            <person name="Wang L."/>
        </authorList>
    </citation>
    <scope>NUCLEOTIDE SEQUENCE [LARGE SCALE GENOMIC DNA]</scope>
    <source>
        <strain evidence="10">W13939</strain>
    </source>
</reference>
<comment type="similarity">
    <text evidence="5">Belongs to the SAT4 family.</text>
</comment>
<keyword evidence="4 7" id="KW-0472">Membrane</keyword>
<gene>
    <name evidence="9" type="ORF">TRUGW13939_00733</name>
</gene>
<feature type="region of interest" description="Disordered" evidence="6">
    <location>
        <begin position="356"/>
        <end position="382"/>
    </location>
</feature>
<keyword evidence="3 7" id="KW-1133">Transmembrane helix</keyword>
<evidence type="ECO:0000313" key="9">
    <source>
        <dbReference type="EMBL" id="QKX53654.1"/>
    </source>
</evidence>
<evidence type="ECO:0000256" key="7">
    <source>
        <dbReference type="SAM" id="Phobius"/>
    </source>
</evidence>
<dbReference type="KEGG" id="trg:TRUGW13939_00733"/>
<accession>A0A7H8QI43</accession>
<feature type="transmembrane region" description="Helical" evidence="7">
    <location>
        <begin position="212"/>
        <end position="234"/>
    </location>
</feature>
<evidence type="ECO:0000256" key="2">
    <source>
        <dbReference type="ARBA" id="ARBA00022692"/>
    </source>
</evidence>
<feature type="transmembrane region" description="Helical" evidence="7">
    <location>
        <begin position="145"/>
        <end position="166"/>
    </location>
</feature>
<dbReference type="EMBL" id="CP055898">
    <property type="protein sequence ID" value="QKX53654.1"/>
    <property type="molecule type" value="Genomic_DNA"/>
</dbReference>
<feature type="transmembrane region" description="Helical" evidence="7">
    <location>
        <begin position="178"/>
        <end position="200"/>
    </location>
</feature>
<feature type="transmembrane region" description="Helical" evidence="7">
    <location>
        <begin position="114"/>
        <end position="133"/>
    </location>
</feature>
<dbReference type="GeneID" id="55988246"/>
<evidence type="ECO:0000256" key="4">
    <source>
        <dbReference type="ARBA" id="ARBA00023136"/>
    </source>
</evidence>
<dbReference type="PANTHER" id="PTHR33048:SF158">
    <property type="entry name" value="MEMBRANE PROTEIN PTH11-LIKE, PUTATIVE-RELATED"/>
    <property type="match status" value="1"/>
</dbReference>
<evidence type="ECO:0000313" key="10">
    <source>
        <dbReference type="Proteomes" id="UP000509510"/>
    </source>
</evidence>
<evidence type="ECO:0000256" key="5">
    <source>
        <dbReference type="ARBA" id="ARBA00038359"/>
    </source>
</evidence>
<dbReference type="OrthoDB" id="4224057at2759"/>
<feature type="region of interest" description="Disordered" evidence="6">
    <location>
        <begin position="1"/>
        <end position="21"/>
    </location>
</feature>
<evidence type="ECO:0000256" key="3">
    <source>
        <dbReference type="ARBA" id="ARBA00022989"/>
    </source>
</evidence>
<feature type="compositionally biased region" description="Low complexity" evidence="6">
    <location>
        <begin position="297"/>
        <end position="306"/>
    </location>
</feature>
<dbReference type="Proteomes" id="UP000509510">
    <property type="component" value="Chromosome I"/>
</dbReference>
<evidence type="ECO:0000256" key="1">
    <source>
        <dbReference type="ARBA" id="ARBA00004141"/>
    </source>
</evidence>
<feature type="compositionally biased region" description="Basic and acidic residues" evidence="6">
    <location>
        <begin position="365"/>
        <end position="382"/>
    </location>
</feature>
<feature type="transmembrane region" description="Helical" evidence="7">
    <location>
        <begin position="246"/>
        <end position="272"/>
    </location>
</feature>
<dbReference type="Pfam" id="PF20684">
    <property type="entry name" value="Fung_rhodopsin"/>
    <property type="match status" value="1"/>
</dbReference>
<proteinExistence type="inferred from homology"/>
<evidence type="ECO:0000256" key="6">
    <source>
        <dbReference type="SAM" id="MobiDB-lite"/>
    </source>
</evidence>
<feature type="transmembrane region" description="Helical" evidence="7">
    <location>
        <begin position="31"/>
        <end position="54"/>
    </location>
</feature>
<dbReference type="AlphaFoldDB" id="A0A7H8QI43"/>
<keyword evidence="2 7" id="KW-0812">Transmembrane</keyword>
<feature type="domain" description="Rhodopsin" evidence="8">
    <location>
        <begin position="50"/>
        <end position="273"/>
    </location>
</feature>
<organism evidence="9 10">
    <name type="scientific">Talaromyces rugulosus</name>
    <name type="common">Penicillium rugulosum</name>
    <dbReference type="NCBI Taxonomy" id="121627"/>
    <lineage>
        <taxon>Eukaryota</taxon>
        <taxon>Fungi</taxon>
        <taxon>Dikarya</taxon>
        <taxon>Ascomycota</taxon>
        <taxon>Pezizomycotina</taxon>
        <taxon>Eurotiomycetes</taxon>
        <taxon>Eurotiomycetidae</taxon>
        <taxon>Eurotiales</taxon>
        <taxon>Trichocomaceae</taxon>
        <taxon>Talaromyces</taxon>
        <taxon>Talaromyces sect. Islandici</taxon>
    </lineage>
</organism>
<dbReference type="PANTHER" id="PTHR33048">
    <property type="entry name" value="PTH11-LIKE INTEGRAL MEMBRANE PROTEIN (AFU_ORTHOLOGUE AFUA_5G11245)"/>
    <property type="match status" value="1"/>
</dbReference>
<dbReference type="GO" id="GO:0016020">
    <property type="term" value="C:membrane"/>
    <property type="evidence" value="ECO:0007669"/>
    <property type="project" value="UniProtKB-SubCell"/>
</dbReference>
<comment type="subcellular location">
    <subcellularLocation>
        <location evidence="1">Membrane</location>
        <topology evidence="1">Multi-pass membrane protein</topology>
    </subcellularLocation>
</comment>
<sequence>MASGLDPTKVPSVTPPTGVKPNFDNPPSKAFIYYIVASISTALMTFFVILRLYVRSRITRALWWDDLTAVLALLSQAAYTGLVIQEGTLGLGTHAWDLTLAKALEFYKYAEPSAILTAPAIYFTKLTLLLLYLRLFSLNQGVNIGIWAGIVFCSIYYTIVFFLFIFVKDNHKLTLLTYSVAVIGVVSDVYIICLPLVAVTQLHLDTARKWRVATVFLTGLLGVVMSFLGCIYRFQFDIKDNTYSLLSIYIVNTVEVDIGIICTCLPVMAALFRNNMKKSWWLTSMRSLRTFLVRSTPSSTASSNKSSRSHFSTGRNRRNVVNNSSDNIQLVTIQTGEADDPLPIADVERGHNETWPTRTVQQGWKHSETIDASEDHLAGKGH</sequence>